<gene>
    <name evidence="5" type="ORF">FIBSPDRAFT_861612</name>
</gene>
<dbReference type="EMBL" id="KV417555">
    <property type="protein sequence ID" value="KZP20399.1"/>
    <property type="molecule type" value="Genomic_DNA"/>
</dbReference>
<feature type="non-terminal residue" evidence="5">
    <location>
        <position position="112"/>
    </location>
</feature>
<dbReference type="InterPro" id="IPR006913">
    <property type="entry name" value="CENP-V/GFA"/>
</dbReference>
<evidence type="ECO:0000313" key="6">
    <source>
        <dbReference type="Proteomes" id="UP000076532"/>
    </source>
</evidence>
<evidence type="ECO:0000256" key="3">
    <source>
        <dbReference type="ARBA" id="ARBA00022833"/>
    </source>
</evidence>
<keyword evidence="2" id="KW-0479">Metal-binding</keyword>
<dbReference type="GO" id="GO:0046872">
    <property type="term" value="F:metal ion binding"/>
    <property type="evidence" value="ECO:0007669"/>
    <property type="project" value="UniProtKB-KW"/>
</dbReference>
<keyword evidence="3" id="KW-0862">Zinc</keyword>
<comment type="similarity">
    <text evidence="1">Belongs to the Gfa family.</text>
</comment>
<dbReference type="Gene3D" id="2.170.150.70">
    <property type="match status" value="1"/>
</dbReference>
<name>A0A166J1X8_9AGAM</name>
<reference evidence="5 6" key="1">
    <citation type="journal article" date="2016" name="Mol. Biol. Evol.">
        <title>Comparative Genomics of Early-Diverging Mushroom-Forming Fungi Provides Insights into the Origins of Lignocellulose Decay Capabilities.</title>
        <authorList>
            <person name="Nagy L.G."/>
            <person name="Riley R."/>
            <person name="Tritt A."/>
            <person name="Adam C."/>
            <person name="Daum C."/>
            <person name="Floudas D."/>
            <person name="Sun H."/>
            <person name="Yadav J.S."/>
            <person name="Pangilinan J."/>
            <person name="Larsson K.H."/>
            <person name="Matsuura K."/>
            <person name="Barry K."/>
            <person name="Labutti K."/>
            <person name="Kuo R."/>
            <person name="Ohm R.A."/>
            <person name="Bhattacharya S.S."/>
            <person name="Shirouzu T."/>
            <person name="Yoshinaga Y."/>
            <person name="Martin F.M."/>
            <person name="Grigoriev I.V."/>
            <person name="Hibbett D.S."/>
        </authorList>
    </citation>
    <scope>NUCLEOTIDE SEQUENCE [LARGE SCALE GENOMIC DNA]</scope>
    <source>
        <strain evidence="5 6">CBS 109695</strain>
    </source>
</reference>
<dbReference type="PANTHER" id="PTHR28620">
    <property type="entry name" value="CENTROMERE PROTEIN V"/>
    <property type="match status" value="1"/>
</dbReference>
<dbReference type="STRING" id="436010.A0A166J1X8"/>
<dbReference type="InterPro" id="IPR011057">
    <property type="entry name" value="Mss4-like_sf"/>
</dbReference>
<dbReference type="Pfam" id="PF04828">
    <property type="entry name" value="GFA"/>
    <property type="match status" value="1"/>
</dbReference>
<dbReference type="OrthoDB" id="2993351at2759"/>
<evidence type="ECO:0000256" key="1">
    <source>
        <dbReference type="ARBA" id="ARBA00005495"/>
    </source>
</evidence>
<organism evidence="5 6">
    <name type="scientific">Athelia psychrophila</name>
    <dbReference type="NCBI Taxonomy" id="1759441"/>
    <lineage>
        <taxon>Eukaryota</taxon>
        <taxon>Fungi</taxon>
        <taxon>Dikarya</taxon>
        <taxon>Basidiomycota</taxon>
        <taxon>Agaricomycotina</taxon>
        <taxon>Agaricomycetes</taxon>
        <taxon>Agaricomycetidae</taxon>
        <taxon>Atheliales</taxon>
        <taxon>Atheliaceae</taxon>
        <taxon>Athelia</taxon>
    </lineage>
</organism>
<accession>A0A166J1X8</accession>
<evidence type="ECO:0000256" key="2">
    <source>
        <dbReference type="ARBA" id="ARBA00022723"/>
    </source>
</evidence>
<dbReference type="GO" id="GO:0016846">
    <property type="term" value="F:carbon-sulfur lyase activity"/>
    <property type="evidence" value="ECO:0007669"/>
    <property type="project" value="InterPro"/>
</dbReference>
<proteinExistence type="inferred from homology"/>
<keyword evidence="6" id="KW-1185">Reference proteome</keyword>
<dbReference type="InterPro" id="IPR052355">
    <property type="entry name" value="CENP-V-like"/>
</dbReference>
<sequence>MVLPELVTYHGSCHCKAVTYTMRLPSLSTDEVGSCDCSVCTRNGYLMCFPDPKDVSFTSGVDNIAEYRFASQVGVHKFCRTCGSSICAAMKLGQMDMIAMNVSPKVISPFSA</sequence>
<protein>
    <recommendedName>
        <fullName evidence="4">CENP-V/GFA domain-containing protein</fullName>
    </recommendedName>
</protein>
<dbReference type="Proteomes" id="UP000076532">
    <property type="component" value="Unassembled WGS sequence"/>
</dbReference>
<dbReference type="SUPFAM" id="SSF51316">
    <property type="entry name" value="Mss4-like"/>
    <property type="match status" value="1"/>
</dbReference>
<dbReference type="PROSITE" id="PS51891">
    <property type="entry name" value="CENP_V_GFA"/>
    <property type="match status" value="1"/>
</dbReference>
<feature type="domain" description="CENP-V/GFA" evidence="4">
    <location>
        <begin position="9"/>
        <end position="112"/>
    </location>
</feature>
<dbReference type="AlphaFoldDB" id="A0A166J1X8"/>
<dbReference type="PANTHER" id="PTHR28620:SF1">
    <property type="entry name" value="CENP-V_GFA DOMAIN-CONTAINING PROTEIN"/>
    <property type="match status" value="1"/>
</dbReference>
<evidence type="ECO:0000259" key="4">
    <source>
        <dbReference type="PROSITE" id="PS51891"/>
    </source>
</evidence>
<evidence type="ECO:0000313" key="5">
    <source>
        <dbReference type="EMBL" id="KZP20399.1"/>
    </source>
</evidence>